<comment type="caution">
    <text evidence="4">The sequence shown here is derived from an EMBL/GenBank/DDBJ whole genome shotgun (WGS) entry which is preliminary data.</text>
</comment>
<proteinExistence type="predicted"/>
<protein>
    <submittedName>
        <fullName evidence="4">Uncharacterized protein</fullName>
    </submittedName>
</protein>
<feature type="compositionally biased region" description="Low complexity" evidence="1">
    <location>
        <begin position="232"/>
        <end position="254"/>
    </location>
</feature>
<accession>A0AA39HXA2</accession>
<keyword evidence="2" id="KW-1133">Transmembrane helix</keyword>
<feature type="signal peptide" evidence="3">
    <location>
        <begin position="1"/>
        <end position="23"/>
    </location>
</feature>
<name>A0AA39HXA2_9BILA</name>
<keyword evidence="3" id="KW-0732">Signal</keyword>
<evidence type="ECO:0000256" key="1">
    <source>
        <dbReference type="SAM" id="MobiDB-lite"/>
    </source>
</evidence>
<keyword evidence="5" id="KW-1185">Reference proteome</keyword>
<organism evidence="4 5">
    <name type="scientific">Steinernema hermaphroditum</name>
    <dbReference type="NCBI Taxonomy" id="289476"/>
    <lineage>
        <taxon>Eukaryota</taxon>
        <taxon>Metazoa</taxon>
        <taxon>Ecdysozoa</taxon>
        <taxon>Nematoda</taxon>
        <taxon>Chromadorea</taxon>
        <taxon>Rhabditida</taxon>
        <taxon>Tylenchina</taxon>
        <taxon>Panagrolaimomorpha</taxon>
        <taxon>Strongyloidoidea</taxon>
        <taxon>Steinernematidae</taxon>
        <taxon>Steinernema</taxon>
    </lineage>
</organism>
<feature type="transmembrane region" description="Helical" evidence="2">
    <location>
        <begin position="178"/>
        <end position="198"/>
    </location>
</feature>
<evidence type="ECO:0000313" key="5">
    <source>
        <dbReference type="Proteomes" id="UP001175271"/>
    </source>
</evidence>
<evidence type="ECO:0000313" key="4">
    <source>
        <dbReference type="EMBL" id="KAK0413021.1"/>
    </source>
</evidence>
<keyword evidence="2" id="KW-0472">Membrane</keyword>
<sequence>MRRLVRGLLQISILFCTAFFSSALPCSIEEDALVIYYDRHRCALVVTENSTFFEGVARRNPPCPQFCLVVATNYSGIVLLSEEGSIRFPFELNLSQVLDQNGRTNSSGNVVNCSLLLQKLGFEVISNLQSDPCIEQPNLVIGNASEQLFHETFRWRKRRARYCQSKHGEVLRKRRNRLIVVAPFSIVLTVVMIAIVVCHQCRLKPQYISFQKKLHTRRRVHFSEVEAGGGRTSKMSGSGSKTSVSTISSNPSNGHQVISIQQASTLASRC</sequence>
<feature type="chain" id="PRO_5041286434" evidence="3">
    <location>
        <begin position="24"/>
        <end position="270"/>
    </location>
</feature>
<keyword evidence="2" id="KW-0812">Transmembrane</keyword>
<reference evidence="4" key="1">
    <citation type="submission" date="2023-06" db="EMBL/GenBank/DDBJ databases">
        <title>Genomic analysis of the entomopathogenic nematode Steinernema hermaphroditum.</title>
        <authorList>
            <person name="Schwarz E.M."/>
            <person name="Heppert J.K."/>
            <person name="Baniya A."/>
            <person name="Schwartz H.T."/>
            <person name="Tan C.-H."/>
            <person name="Antoshechkin I."/>
            <person name="Sternberg P.W."/>
            <person name="Goodrich-Blair H."/>
            <person name="Dillman A.R."/>
        </authorList>
    </citation>
    <scope>NUCLEOTIDE SEQUENCE</scope>
    <source>
        <strain evidence="4">PS9179</strain>
        <tissue evidence="4">Whole animal</tissue>
    </source>
</reference>
<evidence type="ECO:0000256" key="3">
    <source>
        <dbReference type="SAM" id="SignalP"/>
    </source>
</evidence>
<feature type="region of interest" description="Disordered" evidence="1">
    <location>
        <begin position="225"/>
        <end position="254"/>
    </location>
</feature>
<dbReference type="AlphaFoldDB" id="A0AA39HXA2"/>
<gene>
    <name evidence="4" type="ORF">QR680_006547</name>
</gene>
<dbReference type="Proteomes" id="UP001175271">
    <property type="component" value="Unassembled WGS sequence"/>
</dbReference>
<dbReference type="EMBL" id="JAUCMV010000003">
    <property type="protein sequence ID" value="KAK0413021.1"/>
    <property type="molecule type" value="Genomic_DNA"/>
</dbReference>
<evidence type="ECO:0000256" key="2">
    <source>
        <dbReference type="SAM" id="Phobius"/>
    </source>
</evidence>